<dbReference type="Gene3D" id="3.90.1570.10">
    <property type="entry name" value="tt1808, chain A"/>
    <property type="match status" value="1"/>
</dbReference>
<feature type="domain" description="Putative restriction endonuclease" evidence="1">
    <location>
        <begin position="16"/>
        <end position="186"/>
    </location>
</feature>
<accession>H5XTH5</accession>
<sequence>MPSTPKGSPLLYSYTDYLTWPEDERWELINGVPYNMTPAPTPKHQEILGEIFRLLANWLKGKKCKAYMAPFDVRLVESETIDSMIDKVVQPDITVVCDPQKIDGRGCLGIPDMIIEILSPSTFKKDLGIKLALYESSGVQEYWVVHPMDETVLVFQIQNGQYGKPTVYSAPDMIPVGLFEGFVIPLESVFRDALL</sequence>
<dbReference type="AlphaFoldDB" id="H5XTH5"/>
<gene>
    <name evidence="2" type="ORF">DesyoDRAFT_1417</name>
</gene>
<proteinExistence type="predicted"/>
<dbReference type="EMBL" id="CM001441">
    <property type="protein sequence ID" value="EHQ88574.1"/>
    <property type="molecule type" value="Genomic_DNA"/>
</dbReference>
<dbReference type="CDD" id="cd06260">
    <property type="entry name" value="DUF820-like"/>
    <property type="match status" value="1"/>
</dbReference>
<keyword evidence="3" id="KW-1185">Reference proteome</keyword>
<dbReference type="OrthoDB" id="9798254at2"/>
<evidence type="ECO:0000313" key="3">
    <source>
        <dbReference type="Proteomes" id="UP000005104"/>
    </source>
</evidence>
<evidence type="ECO:0000313" key="2">
    <source>
        <dbReference type="EMBL" id="EHQ88574.1"/>
    </source>
</evidence>
<dbReference type="InterPro" id="IPR011335">
    <property type="entry name" value="Restrct_endonuc-II-like"/>
</dbReference>
<dbReference type="SUPFAM" id="SSF52980">
    <property type="entry name" value="Restriction endonuclease-like"/>
    <property type="match status" value="1"/>
</dbReference>
<organism evidence="2 3">
    <name type="scientific">Desulfosporosinus youngiae DSM 17734</name>
    <dbReference type="NCBI Taxonomy" id="768710"/>
    <lineage>
        <taxon>Bacteria</taxon>
        <taxon>Bacillati</taxon>
        <taxon>Bacillota</taxon>
        <taxon>Clostridia</taxon>
        <taxon>Eubacteriales</taxon>
        <taxon>Desulfitobacteriaceae</taxon>
        <taxon>Desulfosporosinus</taxon>
    </lineage>
</organism>
<dbReference type="Proteomes" id="UP000005104">
    <property type="component" value="Chromosome"/>
</dbReference>
<dbReference type="STRING" id="768710.DesyoDRAFT_1417"/>
<name>H5XTH5_9FIRM</name>
<dbReference type="PANTHER" id="PTHR36558:SF1">
    <property type="entry name" value="RESTRICTION ENDONUCLEASE DOMAIN-CONTAINING PROTEIN-RELATED"/>
    <property type="match status" value="1"/>
</dbReference>
<reference evidence="2 3" key="1">
    <citation type="submission" date="2011-11" db="EMBL/GenBank/DDBJ databases">
        <title>The Noncontiguous Finished genome of Desulfosporosinus youngiae DSM 17734.</title>
        <authorList>
            <consortium name="US DOE Joint Genome Institute (JGI-PGF)"/>
            <person name="Lucas S."/>
            <person name="Han J."/>
            <person name="Lapidus A."/>
            <person name="Cheng J.-F."/>
            <person name="Goodwin L."/>
            <person name="Pitluck S."/>
            <person name="Peters L."/>
            <person name="Ovchinnikova G."/>
            <person name="Lu M."/>
            <person name="Land M.L."/>
            <person name="Hauser L."/>
            <person name="Pester M."/>
            <person name="Spring S."/>
            <person name="Ollivier B."/>
            <person name="Rattei T."/>
            <person name="Klenk H.-P."/>
            <person name="Wagner M."/>
            <person name="Loy A."/>
            <person name="Woyke T.J."/>
        </authorList>
    </citation>
    <scope>NUCLEOTIDE SEQUENCE [LARGE SCALE GENOMIC DNA]</scope>
    <source>
        <strain evidence="2 3">DSM 17734</strain>
    </source>
</reference>
<evidence type="ECO:0000259" key="1">
    <source>
        <dbReference type="Pfam" id="PF05685"/>
    </source>
</evidence>
<dbReference type="RefSeq" id="WP_007781153.1">
    <property type="nucleotide sequence ID" value="NZ_CM001441.1"/>
</dbReference>
<protein>
    <recommendedName>
        <fullName evidence="1">Putative restriction endonuclease domain-containing protein</fullName>
    </recommendedName>
</protein>
<dbReference type="PANTHER" id="PTHR36558">
    <property type="entry name" value="GLR1098 PROTEIN"/>
    <property type="match status" value="1"/>
</dbReference>
<dbReference type="eggNOG" id="COG4636">
    <property type="taxonomic scope" value="Bacteria"/>
</dbReference>
<dbReference type="InterPro" id="IPR012296">
    <property type="entry name" value="Nuclease_put_TT1808"/>
</dbReference>
<dbReference type="Pfam" id="PF05685">
    <property type="entry name" value="Uma2"/>
    <property type="match status" value="1"/>
</dbReference>
<dbReference type="HOGENOM" id="CLU_076312_0_2_9"/>
<dbReference type="InterPro" id="IPR008538">
    <property type="entry name" value="Uma2"/>
</dbReference>